<dbReference type="Gene3D" id="3.40.1410.10">
    <property type="entry name" value="Chorismate lyase-like"/>
    <property type="match status" value="1"/>
</dbReference>
<dbReference type="InterPro" id="IPR000524">
    <property type="entry name" value="Tscrpt_reg_HTH_GntR"/>
</dbReference>
<evidence type="ECO:0000313" key="7">
    <source>
        <dbReference type="Proteomes" id="UP000238650"/>
    </source>
</evidence>
<dbReference type="PRINTS" id="PR00035">
    <property type="entry name" value="HTHGNTR"/>
</dbReference>
<dbReference type="PROSITE" id="PS50949">
    <property type="entry name" value="HTH_GNTR"/>
    <property type="match status" value="1"/>
</dbReference>
<evidence type="ECO:0000256" key="2">
    <source>
        <dbReference type="ARBA" id="ARBA00023125"/>
    </source>
</evidence>
<dbReference type="SUPFAM" id="SSF64288">
    <property type="entry name" value="Chorismate lyase-like"/>
    <property type="match status" value="1"/>
</dbReference>
<feature type="domain" description="HTH gntR-type" evidence="5">
    <location>
        <begin position="5"/>
        <end position="73"/>
    </location>
</feature>
<reference evidence="6 7" key="1">
    <citation type="journal article" date="2017" name="New Microbes New Infect">
        <title>Genome sequence of 'Leucobacter massiliensis' sp. nov. isolated from human pharynx after travel to the 2014 Hajj.</title>
        <authorList>
            <person name="Leangapichart T."/>
            <person name="Gautret P."/>
            <person name="Nguyen T.T."/>
            <person name="Armstrong N."/>
            <person name="Rolain J.M."/>
        </authorList>
    </citation>
    <scope>NUCLEOTIDE SEQUENCE [LARGE SCALE GENOMIC DNA]</scope>
    <source>
        <strain evidence="6 7">122RC15</strain>
    </source>
</reference>
<accession>A0A2S9QQU7</accession>
<keyword evidence="1" id="KW-0805">Transcription regulation</keyword>
<dbReference type="AlphaFoldDB" id="A0A2S9QQU7"/>
<dbReference type="PANTHER" id="PTHR44846">
    <property type="entry name" value="MANNOSYL-D-GLYCERATE TRANSPORT/METABOLISM SYSTEM REPRESSOR MNGR-RELATED"/>
    <property type="match status" value="1"/>
</dbReference>
<dbReference type="RefSeq" id="WP_105804273.1">
    <property type="nucleotide sequence ID" value="NZ_MWZD01000013.1"/>
</dbReference>
<dbReference type="InterPro" id="IPR028978">
    <property type="entry name" value="Chorismate_lyase_/UTRA_dom_sf"/>
</dbReference>
<keyword evidence="7" id="KW-1185">Reference proteome</keyword>
<protein>
    <submittedName>
        <fullName evidence="6">GntR family transcriptional regulator</fullName>
    </submittedName>
</protein>
<dbReference type="InterPro" id="IPR050679">
    <property type="entry name" value="Bact_HTH_transcr_reg"/>
</dbReference>
<dbReference type="Pfam" id="PF00392">
    <property type="entry name" value="GntR"/>
    <property type="match status" value="1"/>
</dbReference>
<dbReference type="InterPro" id="IPR036388">
    <property type="entry name" value="WH-like_DNA-bd_sf"/>
</dbReference>
<evidence type="ECO:0000259" key="5">
    <source>
        <dbReference type="PROSITE" id="PS50949"/>
    </source>
</evidence>
<dbReference type="GO" id="GO:0003677">
    <property type="term" value="F:DNA binding"/>
    <property type="evidence" value="ECO:0007669"/>
    <property type="project" value="UniProtKB-KW"/>
</dbReference>
<feature type="compositionally biased region" description="Basic and acidic residues" evidence="4">
    <location>
        <begin position="256"/>
        <end position="266"/>
    </location>
</feature>
<dbReference type="Proteomes" id="UP000238650">
    <property type="component" value="Unassembled WGS sequence"/>
</dbReference>
<feature type="region of interest" description="Disordered" evidence="4">
    <location>
        <begin position="236"/>
        <end position="266"/>
    </location>
</feature>
<evidence type="ECO:0000313" key="6">
    <source>
        <dbReference type="EMBL" id="PRI11959.1"/>
    </source>
</evidence>
<dbReference type="SMART" id="SM00345">
    <property type="entry name" value="HTH_GNTR"/>
    <property type="match status" value="1"/>
</dbReference>
<keyword evidence="2" id="KW-0238">DNA-binding</keyword>
<dbReference type="GO" id="GO:0045892">
    <property type="term" value="P:negative regulation of DNA-templated transcription"/>
    <property type="evidence" value="ECO:0007669"/>
    <property type="project" value="TreeGrafter"/>
</dbReference>
<dbReference type="PANTHER" id="PTHR44846:SF1">
    <property type="entry name" value="MANNOSYL-D-GLYCERATE TRANSPORT_METABOLISM SYSTEM REPRESSOR MNGR-RELATED"/>
    <property type="match status" value="1"/>
</dbReference>
<evidence type="ECO:0000256" key="3">
    <source>
        <dbReference type="ARBA" id="ARBA00023163"/>
    </source>
</evidence>
<feature type="compositionally biased region" description="Polar residues" evidence="4">
    <location>
        <begin position="236"/>
        <end position="249"/>
    </location>
</feature>
<keyword evidence="3" id="KW-0804">Transcription</keyword>
<sequence length="266" mass="29335">MSASSPRRTSLADEMVHRIRTGVWRPGERVPPEKTLLAEFGTSRAAIRQALAELREEGMIVGRRGAPPRVQRTAIPQSFDTFISFSEWAREFGLVPGQRVVEAETRPATEHIARELRVEPGSPVVEVIRLRLLGDQPAMLERSVFPQPLGERLLTSDLSHGSITHALAEAGAAPVRARHLIDAIGAHPLEVEQLGVSPGTPLLRVRRVSFDDTGAVVEAADDRYLPDMASFAVENSAQRRTRFTRQAGNPGTELFGAEREPRPRRP</sequence>
<name>A0A2S9QQU7_9MICO</name>
<dbReference type="InterPro" id="IPR011663">
    <property type="entry name" value="UTRA"/>
</dbReference>
<dbReference type="InterPro" id="IPR036390">
    <property type="entry name" value="WH_DNA-bd_sf"/>
</dbReference>
<dbReference type="OrthoDB" id="3210131at2"/>
<dbReference type="CDD" id="cd07377">
    <property type="entry name" value="WHTH_GntR"/>
    <property type="match status" value="1"/>
</dbReference>
<dbReference type="GO" id="GO:0003700">
    <property type="term" value="F:DNA-binding transcription factor activity"/>
    <property type="evidence" value="ECO:0007669"/>
    <property type="project" value="InterPro"/>
</dbReference>
<dbReference type="Pfam" id="PF07702">
    <property type="entry name" value="UTRA"/>
    <property type="match status" value="1"/>
</dbReference>
<comment type="caution">
    <text evidence="6">The sequence shown here is derived from an EMBL/GenBank/DDBJ whole genome shotgun (WGS) entry which is preliminary data.</text>
</comment>
<evidence type="ECO:0000256" key="4">
    <source>
        <dbReference type="SAM" id="MobiDB-lite"/>
    </source>
</evidence>
<organism evidence="6 7">
    <name type="scientific">Leucobacter massiliensis</name>
    <dbReference type="NCBI Taxonomy" id="1686285"/>
    <lineage>
        <taxon>Bacteria</taxon>
        <taxon>Bacillati</taxon>
        <taxon>Actinomycetota</taxon>
        <taxon>Actinomycetes</taxon>
        <taxon>Micrococcales</taxon>
        <taxon>Microbacteriaceae</taxon>
        <taxon>Leucobacter</taxon>
    </lineage>
</organism>
<dbReference type="EMBL" id="MWZD01000013">
    <property type="protein sequence ID" value="PRI11959.1"/>
    <property type="molecule type" value="Genomic_DNA"/>
</dbReference>
<dbReference type="Gene3D" id="1.10.10.10">
    <property type="entry name" value="Winged helix-like DNA-binding domain superfamily/Winged helix DNA-binding domain"/>
    <property type="match status" value="1"/>
</dbReference>
<dbReference type="SMART" id="SM00866">
    <property type="entry name" value="UTRA"/>
    <property type="match status" value="1"/>
</dbReference>
<gene>
    <name evidence="6" type="ORF">B4915_02475</name>
</gene>
<evidence type="ECO:0000256" key="1">
    <source>
        <dbReference type="ARBA" id="ARBA00023015"/>
    </source>
</evidence>
<dbReference type="SUPFAM" id="SSF46785">
    <property type="entry name" value="Winged helix' DNA-binding domain"/>
    <property type="match status" value="1"/>
</dbReference>
<proteinExistence type="predicted"/>